<gene>
    <name evidence="1" type="ORF">C8N44_1551</name>
</gene>
<protein>
    <submittedName>
        <fullName evidence="1">Uncharacterized protein</fullName>
    </submittedName>
</protein>
<keyword evidence="2" id="KW-1185">Reference proteome</keyword>
<accession>A0A2T5ZYU2</accession>
<dbReference type="Proteomes" id="UP000244069">
    <property type="component" value="Unassembled WGS sequence"/>
</dbReference>
<dbReference type="AlphaFoldDB" id="A0A2T5ZYU2"/>
<evidence type="ECO:0000313" key="2">
    <source>
        <dbReference type="Proteomes" id="UP000244069"/>
    </source>
</evidence>
<reference evidence="1 2" key="1">
    <citation type="submission" date="2018-04" db="EMBL/GenBank/DDBJ databases">
        <title>Genomic Encyclopedia of Archaeal and Bacterial Type Strains, Phase II (KMG-II): from individual species to whole genera.</title>
        <authorList>
            <person name="Goeker M."/>
        </authorList>
    </citation>
    <scope>NUCLEOTIDE SEQUENCE [LARGE SCALE GENOMIC DNA]</scope>
    <source>
        <strain evidence="1 2">DSM 29329</strain>
    </source>
</reference>
<name>A0A2T5ZYU2_9RHOB</name>
<sequence>MKSGGEADIDDRTWLRQLWAESLDVRPLREQTP</sequence>
<evidence type="ECO:0000313" key="1">
    <source>
        <dbReference type="EMBL" id="PTX36741.1"/>
    </source>
</evidence>
<proteinExistence type="predicted"/>
<organism evidence="1 2">
    <name type="scientific">Allosediminivita pacifica</name>
    <dbReference type="NCBI Taxonomy" id="1267769"/>
    <lineage>
        <taxon>Bacteria</taxon>
        <taxon>Pseudomonadati</taxon>
        <taxon>Pseudomonadota</taxon>
        <taxon>Alphaproteobacteria</taxon>
        <taxon>Rhodobacterales</taxon>
        <taxon>Paracoccaceae</taxon>
        <taxon>Allosediminivita</taxon>
    </lineage>
</organism>
<dbReference type="EMBL" id="QBKN01000055">
    <property type="protein sequence ID" value="PTX36741.1"/>
    <property type="molecule type" value="Genomic_DNA"/>
</dbReference>
<comment type="caution">
    <text evidence="1">The sequence shown here is derived from an EMBL/GenBank/DDBJ whole genome shotgun (WGS) entry which is preliminary data.</text>
</comment>